<dbReference type="EMBL" id="JAMZIH010000157">
    <property type="protein sequence ID" value="KAJ1679831.1"/>
    <property type="molecule type" value="Genomic_DNA"/>
</dbReference>
<dbReference type="Proteomes" id="UP001145114">
    <property type="component" value="Unassembled WGS sequence"/>
</dbReference>
<keyword evidence="2" id="KW-1185">Reference proteome</keyword>
<reference evidence="1" key="1">
    <citation type="submission" date="2022-06" db="EMBL/GenBank/DDBJ databases">
        <title>Phylogenomic reconstructions and comparative analyses of Kickxellomycotina fungi.</title>
        <authorList>
            <person name="Reynolds N.K."/>
            <person name="Stajich J.E."/>
            <person name="Barry K."/>
            <person name="Grigoriev I.V."/>
            <person name="Crous P."/>
            <person name="Smith M.E."/>
        </authorList>
    </citation>
    <scope>NUCLEOTIDE SEQUENCE</scope>
    <source>
        <strain evidence="1">RSA 2271</strain>
    </source>
</reference>
<organism evidence="1 2">
    <name type="scientific">Spiromyces aspiralis</name>
    <dbReference type="NCBI Taxonomy" id="68401"/>
    <lineage>
        <taxon>Eukaryota</taxon>
        <taxon>Fungi</taxon>
        <taxon>Fungi incertae sedis</taxon>
        <taxon>Zoopagomycota</taxon>
        <taxon>Kickxellomycotina</taxon>
        <taxon>Kickxellomycetes</taxon>
        <taxon>Kickxellales</taxon>
        <taxon>Kickxellaceae</taxon>
        <taxon>Spiromyces</taxon>
    </lineage>
</organism>
<gene>
    <name evidence="1" type="ORF">EV182_001237</name>
</gene>
<evidence type="ECO:0000313" key="2">
    <source>
        <dbReference type="Proteomes" id="UP001145114"/>
    </source>
</evidence>
<comment type="caution">
    <text evidence="1">The sequence shown here is derived from an EMBL/GenBank/DDBJ whole genome shotgun (WGS) entry which is preliminary data.</text>
</comment>
<sequence length="678" mass="77082">MSTAPLDETLTDGPHAHPPSPPTHSDRCSEHHRPPTVTPPVLAPLPRWRRWLMGTKYTPEITITRSVFFLIWIAIHVVVLVKKVTDLAPNNLFKGFRKATITGLEVCLITNYICMSRAFLSLLRRTVLPRLGVSFEKNVHVHKVSVYTLFVWLVMHWVVYYKKYIDQYHSQREHSEKAKPFRTLTWLLAGQKHLWTGYVLVAIILTMTATSIAIVRRKRYELFYYVHQLHIPMTIILFFHGDNNTFYKYISGPLALYTVDRLYRLARGYLGHTRIAAVIQHPSDVYEIRIKKRMLPRMHAGQYLMLNCPSVAPLQWHPFTLTSAPEEDEISVHMKVVGDWTRAFAALLSGHTEPGGYKLSRRSSTATPSLEKQLSAEFDKLRTNTDTASSIYLPKHVNAASRPASLREAATGGGGVQVDVPKLTIEEYSLTKHDRSDNSSTTTKGLMAKLRACAASVREIEEGGTKYYRAAGQLCLLKIVPKVFVDGPYGAPAEHIFRYKTAVMIGAGIGVTPFASVLRSIRWRLHNCPDKLELRKIYFIWVCRDMRSFEWFKDLLISLERDGLGSLVEFRTYFTGQLPDPSKISPEDSAYYVPVSSPSDPFGPFKVKNTFGGETYFGRPKLEALIGTIGLRHPQSKVGVFFCGPKQMRSELRVITHRWSSQLGKSQGTKFEFHAEHF</sequence>
<protein>
    <submittedName>
        <fullName evidence="1">Uncharacterized protein</fullName>
    </submittedName>
</protein>
<accession>A0ACC1HW02</accession>
<proteinExistence type="predicted"/>
<evidence type="ECO:0000313" key="1">
    <source>
        <dbReference type="EMBL" id="KAJ1679831.1"/>
    </source>
</evidence>
<name>A0ACC1HW02_9FUNG</name>